<feature type="domain" description="YdhG-like" evidence="1">
    <location>
        <begin position="15"/>
        <end position="110"/>
    </location>
</feature>
<dbReference type="RefSeq" id="WP_152764056.1">
    <property type="nucleotide sequence ID" value="NZ_WHLY01000002.1"/>
</dbReference>
<sequence>MKKIDEYIASQNDWKRGILEELRKLIVSSNPEIKEDWKWNCPVWVLHKPICSANAFKSHVKLNFFQGAALEDKHGLFNAGLDSKHSRGIDFKEHDTIQETKLLELLHQAIELDSKS</sequence>
<comment type="caution">
    <text evidence="2">The sequence shown here is derived from an EMBL/GenBank/DDBJ whole genome shotgun (WGS) entry which is preliminary data.</text>
</comment>
<proteinExistence type="predicted"/>
<protein>
    <submittedName>
        <fullName evidence="2">DUF1801 domain-containing protein</fullName>
    </submittedName>
</protein>
<evidence type="ECO:0000313" key="3">
    <source>
        <dbReference type="Proteomes" id="UP000479293"/>
    </source>
</evidence>
<evidence type="ECO:0000313" key="2">
    <source>
        <dbReference type="EMBL" id="MPR36287.1"/>
    </source>
</evidence>
<dbReference type="AlphaFoldDB" id="A0A7C9FF35"/>
<keyword evidence="3" id="KW-1185">Reference proteome</keyword>
<accession>A0A7C9FF35</accession>
<dbReference type="EMBL" id="WHLY01000002">
    <property type="protein sequence ID" value="MPR36287.1"/>
    <property type="molecule type" value="Genomic_DNA"/>
</dbReference>
<dbReference type="SUPFAM" id="SSF159888">
    <property type="entry name" value="YdhG-like"/>
    <property type="match status" value="1"/>
</dbReference>
<evidence type="ECO:0000259" key="1">
    <source>
        <dbReference type="Pfam" id="PF08818"/>
    </source>
</evidence>
<dbReference type="InterPro" id="IPR014922">
    <property type="entry name" value="YdhG-like"/>
</dbReference>
<reference evidence="2 3" key="1">
    <citation type="submission" date="2019-10" db="EMBL/GenBank/DDBJ databases">
        <title>Draft Genome Sequence of Cytophagaceae sp. SJW1-29.</title>
        <authorList>
            <person name="Choi A."/>
        </authorList>
    </citation>
    <scope>NUCLEOTIDE SEQUENCE [LARGE SCALE GENOMIC DNA]</scope>
    <source>
        <strain evidence="2 3">SJW1-29</strain>
    </source>
</reference>
<dbReference type="Gene3D" id="3.90.1150.200">
    <property type="match status" value="1"/>
</dbReference>
<dbReference type="Pfam" id="PF08818">
    <property type="entry name" value="DUF1801"/>
    <property type="match status" value="1"/>
</dbReference>
<organism evidence="2 3">
    <name type="scientific">Salmonirosea aquatica</name>
    <dbReference type="NCBI Taxonomy" id="2654236"/>
    <lineage>
        <taxon>Bacteria</taxon>
        <taxon>Pseudomonadati</taxon>
        <taxon>Bacteroidota</taxon>
        <taxon>Cytophagia</taxon>
        <taxon>Cytophagales</taxon>
        <taxon>Spirosomataceae</taxon>
        <taxon>Salmonirosea</taxon>
    </lineage>
</organism>
<name>A0A7C9FF35_9BACT</name>
<gene>
    <name evidence="2" type="ORF">GBK04_23815</name>
</gene>
<dbReference type="Proteomes" id="UP000479293">
    <property type="component" value="Unassembled WGS sequence"/>
</dbReference>